<accession>A0A914USA5</accession>
<feature type="region of interest" description="Disordered" evidence="1">
    <location>
        <begin position="136"/>
        <end position="160"/>
    </location>
</feature>
<feature type="compositionally biased region" description="Polar residues" evidence="1">
    <location>
        <begin position="142"/>
        <end position="154"/>
    </location>
</feature>
<evidence type="ECO:0000256" key="1">
    <source>
        <dbReference type="SAM" id="MobiDB-lite"/>
    </source>
</evidence>
<evidence type="ECO:0000313" key="3">
    <source>
        <dbReference type="WBParaSite" id="PSAMB.scaffold121size75511.g2301.t1"/>
    </source>
</evidence>
<name>A0A914USA5_9BILA</name>
<organism evidence="2 3">
    <name type="scientific">Plectus sambesii</name>
    <dbReference type="NCBI Taxonomy" id="2011161"/>
    <lineage>
        <taxon>Eukaryota</taxon>
        <taxon>Metazoa</taxon>
        <taxon>Ecdysozoa</taxon>
        <taxon>Nematoda</taxon>
        <taxon>Chromadorea</taxon>
        <taxon>Plectida</taxon>
        <taxon>Plectina</taxon>
        <taxon>Plectoidea</taxon>
        <taxon>Plectidae</taxon>
        <taxon>Plectus</taxon>
    </lineage>
</organism>
<protein>
    <submittedName>
        <fullName evidence="3">Uncharacterized protein</fullName>
    </submittedName>
</protein>
<dbReference type="WBParaSite" id="PSAMB.scaffold121size75511.g2301.t1">
    <property type="protein sequence ID" value="PSAMB.scaffold121size75511.g2301.t1"/>
    <property type="gene ID" value="PSAMB.scaffold121size75511.g2301"/>
</dbReference>
<proteinExistence type="predicted"/>
<dbReference type="AlphaFoldDB" id="A0A914USA5"/>
<reference evidence="3" key="1">
    <citation type="submission" date="2022-11" db="UniProtKB">
        <authorList>
            <consortium name="WormBaseParasite"/>
        </authorList>
    </citation>
    <scope>IDENTIFICATION</scope>
</reference>
<sequence>MFEPLDIICKTRYEEFVSYLPCYRKSKAATQVRCSNICGEPEAFYSDMQKKFNTPIMQRNEDGIVSAFNELIQTTCNYASCHHRCQWRVIIEKCPGENGQNAAEFMSSFSEQAIKSVSKGMKAVAPQIVVPDDCLSREDSSPAINRSGRTNSANVIDEEY</sequence>
<evidence type="ECO:0000313" key="2">
    <source>
        <dbReference type="Proteomes" id="UP000887566"/>
    </source>
</evidence>
<dbReference type="Proteomes" id="UP000887566">
    <property type="component" value="Unplaced"/>
</dbReference>
<keyword evidence="2" id="KW-1185">Reference proteome</keyword>